<protein>
    <submittedName>
        <fullName evidence="4">G_PROTEIN_RECEP_F2_4 domain-containing protein</fullName>
    </submittedName>
</protein>
<keyword evidence="1" id="KW-0472">Membrane</keyword>
<dbReference type="PANTHER" id="PTHR33444:SF2">
    <property type="entry name" value="MARVEL DOMAIN-CONTAINING PROTEIN"/>
    <property type="match status" value="1"/>
</dbReference>
<dbReference type="InterPro" id="IPR040350">
    <property type="entry name" value="TMEM272"/>
</dbReference>
<reference evidence="2 3" key="2">
    <citation type="submission" date="2018-11" db="EMBL/GenBank/DDBJ databases">
        <authorList>
            <consortium name="Pathogen Informatics"/>
        </authorList>
    </citation>
    <scope>NUCLEOTIDE SEQUENCE [LARGE SCALE GENOMIC DNA]</scope>
</reference>
<evidence type="ECO:0000313" key="4">
    <source>
        <dbReference type="WBParaSite" id="ASIM_0002058701-mRNA-1"/>
    </source>
</evidence>
<evidence type="ECO:0000313" key="2">
    <source>
        <dbReference type="EMBL" id="VDK73381.1"/>
    </source>
</evidence>
<dbReference type="PANTHER" id="PTHR33444">
    <property type="entry name" value="SI:DKEY-19B23.12-RELATED"/>
    <property type="match status" value="1"/>
</dbReference>
<feature type="transmembrane region" description="Helical" evidence="1">
    <location>
        <begin position="100"/>
        <end position="125"/>
    </location>
</feature>
<proteinExistence type="predicted"/>
<accession>A0A0M3KHX2</accession>
<organism evidence="4">
    <name type="scientific">Anisakis simplex</name>
    <name type="common">Herring worm</name>
    <dbReference type="NCBI Taxonomy" id="6269"/>
    <lineage>
        <taxon>Eukaryota</taxon>
        <taxon>Metazoa</taxon>
        <taxon>Ecdysozoa</taxon>
        <taxon>Nematoda</taxon>
        <taxon>Chromadorea</taxon>
        <taxon>Rhabditida</taxon>
        <taxon>Spirurina</taxon>
        <taxon>Ascaridomorpha</taxon>
        <taxon>Ascaridoidea</taxon>
        <taxon>Anisakidae</taxon>
        <taxon>Anisakis</taxon>
        <taxon>Anisakis simplex complex</taxon>
    </lineage>
</organism>
<keyword evidence="1" id="KW-1133">Transmembrane helix</keyword>
<dbReference type="AlphaFoldDB" id="A0A0M3KHX2"/>
<evidence type="ECO:0000313" key="3">
    <source>
        <dbReference type="Proteomes" id="UP000267096"/>
    </source>
</evidence>
<dbReference type="Proteomes" id="UP000267096">
    <property type="component" value="Unassembled WGS sequence"/>
</dbReference>
<keyword evidence="1" id="KW-0812">Transmembrane</keyword>
<sequence length="139" mass="15598">MIVVGALKANECQAQPYIPIWLITTGAIFILRYLVDVGIRLARAFLKSDEPGEEDYMNPVDWLFSGIFAITLCVGTYWVFSIVGDVQHTMPEYSDYCDNVAYGMSFIVVCVFCSAVALFILTYCCCCSYVSCKRRCCPC</sequence>
<feature type="transmembrane region" description="Helical" evidence="1">
    <location>
        <begin position="20"/>
        <end position="39"/>
    </location>
</feature>
<gene>
    <name evidence="2" type="ORF">ASIM_LOCUS19970</name>
</gene>
<reference evidence="4" key="1">
    <citation type="submission" date="2017-02" db="UniProtKB">
        <authorList>
            <consortium name="WormBaseParasite"/>
        </authorList>
    </citation>
    <scope>IDENTIFICATION</scope>
</reference>
<dbReference type="OrthoDB" id="6157510at2759"/>
<keyword evidence="3" id="KW-1185">Reference proteome</keyword>
<name>A0A0M3KHX2_ANISI</name>
<evidence type="ECO:0000256" key="1">
    <source>
        <dbReference type="SAM" id="Phobius"/>
    </source>
</evidence>
<feature type="transmembrane region" description="Helical" evidence="1">
    <location>
        <begin position="60"/>
        <end position="80"/>
    </location>
</feature>
<dbReference type="WBParaSite" id="ASIM_0002058701-mRNA-1">
    <property type="protein sequence ID" value="ASIM_0002058701-mRNA-1"/>
    <property type="gene ID" value="ASIM_0002058701"/>
</dbReference>
<dbReference type="EMBL" id="UYRR01038373">
    <property type="protein sequence ID" value="VDK73381.1"/>
    <property type="molecule type" value="Genomic_DNA"/>
</dbReference>